<proteinExistence type="predicted"/>
<dbReference type="PANTHER" id="PTHR39335:SF1">
    <property type="entry name" value="BLL4220 PROTEIN"/>
    <property type="match status" value="1"/>
</dbReference>
<dbReference type="Proteomes" id="UP000198598">
    <property type="component" value="Unassembled WGS sequence"/>
</dbReference>
<evidence type="ECO:0000256" key="1">
    <source>
        <dbReference type="SAM" id="SignalP"/>
    </source>
</evidence>
<dbReference type="AlphaFoldDB" id="A0A1I1TFG9"/>
<protein>
    <recommendedName>
        <fullName evidence="4">Lipoprotein with Yx(FWY)xxD motif</fullName>
    </recommendedName>
</protein>
<gene>
    <name evidence="2" type="ORF">SAMN05216167_105363</name>
</gene>
<keyword evidence="3" id="KW-1185">Reference proteome</keyword>
<dbReference type="OrthoDB" id="597632at2"/>
<accession>A0A1I1TFG9</accession>
<organism evidence="2 3">
    <name type="scientific">Spirosoma endophyticum</name>
    <dbReference type="NCBI Taxonomy" id="662367"/>
    <lineage>
        <taxon>Bacteria</taxon>
        <taxon>Pseudomonadati</taxon>
        <taxon>Bacteroidota</taxon>
        <taxon>Cytophagia</taxon>
        <taxon>Cytophagales</taxon>
        <taxon>Cytophagaceae</taxon>
        <taxon>Spirosoma</taxon>
    </lineage>
</organism>
<dbReference type="EMBL" id="FOLQ01000005">
    <property type="protein sequence ID" value="SFD54260.1"/>
    <property type="molecule type" value="Genomic_DNA"/>
</dbReference>
<dbReference type="GO" id="GO:0043448">
    <property type="term" value="P:alkane catabolic process"/>
    <property type="evidence" value="ECO:0007669"/>
    <property type="project" value="TreeGrafter"/>
</dbReference>
<sequence>MKSFIYANRTLLATGLLVAAMLGCKKDDTVTAPGPDLALGTSTLGNVITGAGGKTLYFFGPDVAGDANCTGGCLDTWPIFYKETPTLGTSLKASDFATITRADGAKQTTFKGWPLYYYKNDVNTGDVLGEGIGNGVWQVAKPHYTVMIASRQLVGNDGKNYTFDTKEGTGNSIFLTDSLGRTLYAFASDKNNKNNYTKADLSNNLTWPIFETSATIGDIPSVLGKTNFATITAVGKTQLTFKGWPLYYFGADGGQRGATKGVSVPRPGVWPVVNLTSPVAPAN</sequence>
<evidence type="ECO:0000313" key="2">
    <source>
        <dbReference type="EMBL" id="SFD54260.1"/>
    </source>
</evidence>
<keyword evidence="1" id="KW-0732">Signal</keyword>
<dbReference type="STRING" id="662367.SAMN05216167_105363"/>
<dbReference type="PANTHER" id="PTHR39335">
    <property type="entry name" value="BLL4220 PROTEIN"/>
    <property type="match status" value="1"/>
</dbReference>
<feature type="signal peptide" evidence="1">
    <location>
        <begin position="1"/>
        <end position="19"/>
    </location>
</feature>
<feature type="chain" id="PRO_5011778591" description="Lipoprotein with Yx(FWY)xxD motif" evidence="1">
    <location>
        <begin position="20"/>
        <end position="283"/>
    </location>
</feature>
<reference evidence="2 3" key="1">
    <citation type="submission" date="2016-10" db="EMBL/GenBank/DDBJ databases">
        <authorList>
            <person name="de Groot N.N."/>
        </authorList>
    </citation>
    <scope>NUCLEOTIDE SEQUENCE [LARGE SCALE GENOMIC DNA]</scope>
    <source>
        <strain evidence="2 3">DSM 26130</strain>
    </source>
</reference>
<dbReference type="PROSITE" id="PS51257">
    <property type="entry name" value="PROKAR_LIPOPROTEIN"/>
    <property type="match status" value="1"/>
</dbReference>
<name>A0A1I1TFG9_9BACT</name>
<dbReference type="RefSeq" id="WP_093827905.1">
    <property type="nucleotide sequence ID" value="NZ_FOLQ01000005.1"/>
</dbReference>
<dbReference type="InterPro" id="IPR005297">
    <property type="entry name" value="Lipoprotein_repeat"/>
</dbReference>
<evidence type="ECO:0008006" key="4">
    <source>
        <dbReference type="Google" id="ProtNLM"/>
    </source>
</evidence>
<evidence type="ECO:0000313" key="3">
    <source>
        <dbReference type="Proteomes" id="UP000198598"/>
    </source>
</evidence>
<dbReference type="Pfam" id="PF03640">
    <property type="entry name" value="Lipoprotein_15"/>
    <property type="match status" value="3"/>
</dbReference>